<dbReference type="AlphaFoldDB" id="A0A2Z7AYI2"/>
<keyword evidence="3" id="KW-1185">Reference proteome</keyword>
<accession>A0A2Z7AYI2</accession>
<reference evidence="2 3" key="1">
    <citation type="journal article" date="2015" name="Proc. Natl. Acad. Sci. U.S.A.">
        <title>The resurrection genome of Boea hygrometrica: A blueprint for survival of dehydration.</title>
        <authorList>
            <person name="Xiao L."/>
            <person name="Yang G."/>
            <person name="Zhang L."/>
            <person name="Yang X."/>
            <person name="Zhao S."/>
            <person name="Ji Z."/>
            <person name="Zhou Q."/>
            <person name="Hu M."/>
            <person name="Wang Y."/>
            <person name="Chen M."/>
            <person name="Xu Y."/>
            <person name="Jin H."/>
            <person name="Xiao X."/>
            <person name="Hu G."/>
            <person name="Bao F."/>
            <person name="Hu Y."/>
            <person name="Wan P."/>
            <person name="Li L."/>
            <person name="Deng X."/>
            <person name="Kuang T."/>
            <person name="Xiang C."/>
            <person name="Zhu J.K."/>
            <person name="Oliver M.J."/>
            <person name="He Y."/>
        </authorList>
    </citation>
    <scope>NUCLEOTIDE SEQUENCE [LARGE SCALE GENOMIC DNA]</scope>
    <source>
        <strain evidence="3">cv. XS01</strain>
    </source>
</reference>
<evidence type="ECO:0000313" key="3">
    <source>
        <dbReference type="Proteomes" id="UP000250235"/>
    </source>
</evidence>
<name>A0A2Z7AYI2_9LAMI</name>
<gene>
    <name evidence="2" type="ORF">F511_03883</name>
</gene>
<protein>
    <submittedName>
        <fullName evidence="2">Uncharacterized protein</fullName>
    </submittedName>
</protein>
<proteinExistence type="predicted"/>
<evidence type="ECO:0000256" key="1">
    <source>
        <dbReference type="SAM" id="MobiDB-lite"/>
    </source>
</evidence>
<dbReference type="EMBL" id="KV011792">
    <property type="protein sequence ID" value="KZV26010.1"/>
    <property type="molecule type" value="Genomic_DNA"/>
</dbReference>
<organism evidence="2 3">
    <name type="scientific">Dorcoceras hygrometricum</name>
    <dbReference type="NCBI Taxonomy" id="472368"/>
    <lineage>
        <taxon>Eukaryota</taxon>
        <taxon>Viridiplantae</taxon>
        <taxon>Streptophyta</taxon>
        <taxon>Embryophyta</taxon>
        <taxon>Tracheophyta</taxon>
        <taxon>Spermatophyta</taxon>
        <taxon>Magnoliopsida</taxon>
        <taxon>eudicotyledons</taxon>
        <taxon>Gunneridae</taxon>
        <taxon>Pentapetalae</taxon>
        <taxon>asterids</taxon>
        <taxon>lamiids</taxon>
        <taxon>Lamiales</taxon>
        <taxon>Gesneriaceae</taxon>
        <taxon>Didymocarpoideae</taxon>
        <taxon>Trichosporeae</taxon>
        <taxon>Loxocarpinae</taxon>
        <taxon>Dorcoceras</taxon>
    </lineage>
</organism>
<sequence length="101" mass="11215">MTEQSAQELIAVEELPPIVQYFFVEATDSIEQPAPVGDQPTPVARQPDTGDEHQAQAYLSRLVQLILLSGHKRSGRKLFQVASCFRSYVVSRPQDELTATS</sequence>
<feature type="region of interest" description="Disordered" evidence="1">
    <location>
        <begin position="31"/>
        <end position="52"/>
    </location>
</feature>
<dbReference type="Proteomes" id="UP000250235">
    <property type="component" value="Unassembled WGS sequence"/>
</dbReference>
<evidence type="ECO:0000313" key="2">
    <source>
        <dbReference type="EMBL" id="KZV26010.1"/>
    </source>
</evidence>